<evidence type="ECO:0000313" key="3">
    <source>
        <dbReference type="Proteomes" id="UP000555448"/>
    </source>
</evidence>
<comment type="caution">
    <text evidence="2">The sequence shown here is derived from an EMBL/GenBank/DDBJ whole genome shotgun (WGS) entry which is preliminary data.</text>
</comment>
<dbReference type="RefSeq" id="WP_246381882.1">
    <property type="nucleotide sequence ID" value="NZ_JACHLR010000015.1"/>
</dbReference>
<proteinExistence type="predicted"/>
<name>A0A7W7KCH3_9SPHN</name>
<feature type="chain" id="PRO_5031452907" description="Murein L,D-transpeptidase catalytic domain family protein" evidence="1">
    <location>
        <begin position="21"/>
        <end position="223"/>
    </location>
</feature>
<dbReference type="Proteomes" id="UP000555448">
    <property type="component" value="Unassembled WGS sequence"/>
</dbReference>
<evidence type="ECO:0000256" key="1">
    <source>
        <dbReference type="SAM" id="SignalP"/>
    </source>
</evidence>
<dbReference type="InterPro" id="IPR006311">
    <property type="entry name" value="TAT_signal"/>
</dbReference>
<dbReference type="EMBL" id="JACHLR010000015">
    <property type="protein sequence ID" value="MBB4859921.1"/>
    <property type="molecule type" value="Genomic_DNA"/>
</dbReference>
<feature type="signal peptide" evidence="1">
    <location>
        <begin position="1"/>
        <end position="20"/>
    </location>
</feature>
<evidence type="ECO:0008006" key="4">
    <source>
        <dbReference type="Google" id="ProtNLM"/>
    </source>
</evidence>
<reference evidence="2 3" key="1">
    <citation type="submission" date="2020-08" db="EMBL/GenBank/DDBJ databases">
        <title>Functional genomics of gut bacteria from endangered species of beetles.</title>
        <authorList>
            <person name="Carlos-Shanley C."/>
        </authorList>
    </citation>
    <scope>NUCLEOTIDE SEQUENCE [LARGE SCALE GENOMIC DNA]</scope>
    <source>
        <strain evidence="2 3">S00245</strain>
    </source>
</reference>
<protein>
    <recommendedName>
        <fullName evidence="4">Murein L,D-transpeptidase catalytic domain family protein</fullName>
    </recommendedName>
</protein>
<sequence length="223" mass="23159">MIGRRGLVMSGAAAAVSALAGSSKHLVAPAAKPTAAPQAPSLAQARPAMVPAAPTPEPQIVREALAALDGHGRRVPHHDRIAVVDFSVPSAQPRMKVIDIASGKAKDFLVAHGSGSDPGHTGYLHKFSNVPDSNASSQGAFVTADYYVGKHGRSQRLLGLDPTNNNALERAIVVHGAWYANADMIPAHGKLGRSQGCFAVGETELAALFEHLGPGRMIYSAKA</sequence>
<accession>A0A7W7KCH3</accession>
<dbReference type="InterPro" id="IPR032676">
    <property type="entry name" value="YkuD_2"/>
</dbReference>
<keyword evidence="1" id="KW-0732">Signal</keyword>
<dbReference type="PROSITE" id="PS51318">
    <property type="entry name" value="TAT"/>
    <property type="match status" value="1"/>
</dbReference>
<dbReference type="PANTHER" id="PTHR38477:SF1">
    <property type="entry name" value="MUREIN L,D-TRANSPEPTIDASE CATALYTIC DOMAIN FAMILY PROTEIN"/>
    <property type="match status" value="1"/>
</dbReference>
<dbReference type="Pfam" id="PF13645">
    <property type="entry name" value="YkuD_2"/>
    <property type="match status" value="1"/>
</dbReference>
<dbReference type="AlphaFoldDB" id="A0A7W7KCH3"/>
<keyword evidence="3" id="KW-1185">Reference proteome</keyword>
<dbReference type="PANTHER" id="PTHR38477">
    <property type="entry name" value="HYPOTHETICAL EXPORTED PROTEIN"/>
    <property type="match status" value="1"/>
</dbReference>
<organism evidence="2 3">
    <name type="scientific">Novosphingobium chloroacetimidivorans</name>
    <dbReference type="NCBI Taxonomy" id="1428314"/>
    <lineage>
        <taxon>Bacteria</taxon>
        <taxon>Pseudomonadati</taxon>
        <taxon>Pseudomonadota</taxon>
        <taxon>Alphaproteobacteria</taxon>
        <taxon>Sphingomonadales</taxon>
        <taxon>Sphingomonadaceae</taxon>
        <taxon>Novosphingobium</taxon>
    </lineage>
</organism>
<gene>
    <name evidence="2" type="ORF">HNO88_003254</name>
</gene>
<evidence type="ECO:0000313" key="2">
    <source>
        <dbReference type="EMBL" id="MBB4859921.1"/>
    </source>
</evidence>